<reference evidence="9 10" key="1">
    <citation type="submission" date="2020-03" db="EMBL/GenBank/DDBJ databases">
        <title>WGS of actinomycetes isolated from Thailand.</title>
        <authorList>
            <person name="Thawai C."/>
        </authorList>
    </citation>
    <scope>NUCLEOTIDE SEQUENCE [LARGE SCALE GENOMIC DNA]</scope>
    <source>
        <strain evidence="9 10">PLAI 1-29</strain>
    </source>
</reference>
<evidence type="ECO:0000256" key="6">
    <source>
        <dbReference type="ARBA" id="ARBA00023136"/>
    </source>
</evidence>
<evidence type="ECO:0000256" key="5">
    <source>
        <dbReference type="ARBA" id="ARBA00022989"/>
    </source>
</evidence>
<evidence type="ECO:0000313" key="9">
    <source>
        <dbReference type="EMBL" id="NJQ02926.1"/>
    </source>
</evidence>
<name>A0ABX1BZ24_9ACTN</name>
<dbReference type="InterPro" id="IPR051907">
    <property type="entry name" value="DoxX-like_oxidoreductase"/>
</dbReference>
<gene>
    <name evidence="9" type="ORF">HCK00_20865</name>
</gene>
<dbReference type="InterPro" id="IPR032808">
    <property type="entry name" value="DoxX"/>
</dbReference>
<keyword evidence="4 8" id="KW-0812">Transmembrane</keyword>
<evidence type="ECO:0000256" key="7">
    <source>
        <dbReference type="SAM" id="MobiDB-lite"/>
    </source>
</evidence>
<keyword evidence="3" id="KW-1003">Cell membrane</keyword>
<dbReference type="RefSeq" id="WP_168103557.1">
    <property type="nucleotide sequence ID" value="NZ_JAATEN010000019.1"/>
</dbReference>
<feature type="transmembrane region" description="Helical" evidence="8">
    <location>
        <begin position="53"/>
        <end position="69"/>
    </location>
</feature>
<keyword evidence="5 8" id="KW-1133">Transmembrane helix</keyword>
<feature type="transmembrane region" description="Helical" evidence="8">
    <location>
        <begin position="76"/>
        <end position="95"/>
    </location>
</feature>
<comment type="caution">
    <text evidence="9">The sequence shown here is derived from an EMBL/GenBank/DDBJ whole genome shotgun (WGS) entry which is preliminary data.</text>
</comment>
<proteinExistence type="inferred from homology"/>
<dbReference type="PANTHER" id="PTHR33452">
    <property type="entry name" value="OXIDOREDUCTASE CATD-RELATED"/>
    <property type="match status" value="1"/>
</dbReference>
<evidence type="ECO:0000256" key="3">
    <source>
        <dbReference type="ARBA" id="ARBA00022475"/>
    </source>
</evidence>
<dbReference type="Proteomes" id="UP000695264">
    <property type="component" value="Unassembled WGS sequence"/>
</dbReference>
<dbReference type="Pfam" id="PF07681">
    <property type="entry name" value="DoxX"/>
    <property type="match status" value="1"/>
</dbReference>
<evidence type="ECO:0000313" key="10">
    <source>
        <dbReference type="Proteomes" id="UP000695264"/>
    </source>
</evidence>
<comment type="similarity">
    <text evidence="2">Belongs to the DoxX family.</text>
</comment>
<comment type="subcellular location">
    <subcellularLocation>
        <location evidence="1">Cell membrane</location>
        <topology evidence="1">Multi-pass membrane protein</topology>
    </subcellularLocation>
</comment>
<dbReference type="PANTHER" id="PTHR33452:SF4">
    <property type="entry name" value="BLL4328 PROTEIN"/>
    <property type="match status" value="1"/>
</dbReference>
<keyword evidence="10" id="KW-1185">Reference proteome</keyword>
<evidence type="ECO:0000256" key="1">
    <source>
        <dbReference type="ARBA" id="ARBA00004651"/>
    </source>
</evidence>
<keyword evidence="6 8" id="KW-0472">Membrane</keyword>
<feature type="transmembrane region" description="Helical" evidence="8">
    <location>
        <begin position="20"/>
        <end position="41"/>
    </location>
</feature>
<protein>
    <submittedName>
        <fullName evidence="9">DoxX family protein</fullName>
    </submittedName>
</protein>
<evidence type="ECO:0000256" key="8">
    <source>
        <dbReference type="SAM" id="Phobius"/>
    </source>
</evidence>
<feature type="transmembrane region" description="Helical" evidence="8">
    <location>
        <begin position="107"/>
        <end position="127"/>
    </location>
</feature>
<sequence>METSRRSAALDRNRPYVLSLFRAVVGLLFACQGAASVFGLLGRDPETVGAWPLWYAGVIELVVGVLVLLGSATRSAAFLGAGAMAFAYFTVHQPQGLFPMQNDGEGAALYCWALLLLVFSGPGPWSLDGLLGRGDQRSHPAPERLPRQPSPPGPRAASGATRPDRAGRGSGRRRSRRGGP</sequence>
<evidence type="ECO:0000256" key="4">
    <source>
        <dbReference type="ARBA" id="ARBA00022692"/>
    </source>
</evidence>
<feature type="region of interest" description="Disordered" evidence="7">
    <location>
        <begin position="130"/>
        <end position="180"/>
    </location>
</feature>
<feature type="compositionally biased region" description="Basic residues" evidence="7">
    <location>
        <begin position="170"/>
        <end position="180"/>
    </location>
</feature>
<dbReference type="EMBL" id="JAATEN010000019">
    <property type="protein sequence ID" value="NJQ02926.1"/>
    <property type="molecule type" value="Genomic_DNA"/>
</dbReference>
<accession>A0ABX1BZ24</accession>
<feature type="compositionally biased region" description="Basic and acidic residues" evidence="7">
    <location>
        <begin position="134"/>
        <end position="146"/>
    </location>
</feature>
<evidence type="ECO:0000256" key="2">
    <source>
        <dbReference type="ARBA" id="ARBA00006679"/>
    </source>
</evidence>
<organism evidence="9 10">
    <name type="scientific">Streptomyces zingiberis</name>
    <dbReference type="NCBI Taxonomy" id="2053010"/>
    <lineage>
        <taxon>Bacteria</taxon>
        <taxon>Bacillati</taxon>
        <taxon>Actinomycetota</taxon>
        <taxon>Actinomycetes</taxon>
        <taxon>Kitasatosporales</taxon>
        <taxon>Streptomycetaceae</taxon>
        <taxon>Streptomyces</taxon>
    </lineage>
</organism>